<dbReference type="Proteomes" id="UP000192610">
    <property type="component" value="Unassembled WGS sequence"/>
</dbReference>
<proteinExistence type="predicted"/>
<feature type="transmembrane region" description="Helical" evidence="1">
    <location>
        <begin position="71"/>
        <end position="89"/>
    </location>
</feature>
<feature type="transmembrane region" description="Helical" evidence="1">
    <location>
        <begin position="119"/>
        <end position="137"/>
    </location>
</feature>
<keyword evidence="1" id="KW-0812">Transmembrane</keyword>
<comment type="caution">
    <text evidence="2">The sequence shown here is derived from an EMBL/GenBank/DDBJ whole genome shotgun (WGS) entry which is preliminary data.</text>
</comment>
<evidence type="ECO:0000313" key="2">
    <source>
        <dbReference type="EMBL" id="OQP44731.1"/>
    </source>
</evidence>
<dbReference type="AlphaFoldDB" id="A0A1V9EFA1"/>
<feature type="transmembrane region" description="Helical" evidence="1">
    <location>
        <begin position="95"/>
        <end position="112"/>
    </location>
</feature>
<dbReference type="OrthoDB" id="675862at2"/>
<protein>
    <submittedName>
        <fullName evidence="2">Uncharacterized protein</fullName>
    </submittedName>
</protein>
<keyword evidence="1" id="KW-1133">Transmembrane helix</keyword>
<dbReference type="STRING" id="354355.SAMN05660816_03492"/>
<keyword evidence="3" id="KW-1185">Reference proteome</keyword>
<organism evidence="2 3">
    <name type="scientific">Niastella yeongjuensis</name>
    <dbReference type="NCBI Taxonomy" id="354355"/>
    <lineage>
        <taxon>Bacteria</taxon>
        <taxon>Pseudomonadati</taxon>
        <taxon>Bacteroidota</taxon>
        <taxon>Chitinophagia</taxon>
        <taxon>Chitinophagales</taxon>
        <taxon>Chitinophagaceae</taxon>
        <taxon>Niastella</taxon>
    </lineage>
</organism>
<gene>
    <name evidence="2" type="ORF">A4H97_10230</name>
</gene>
<keyword evidence="1" id="KW-0472">Membrane</keyword>
<evidence type="ECO:0000313" key="3">
    <source>
        <dbReference type="Proteomes" id="UP000192610"/>
    </source>
</evidence>
<accession>A0A1V9EFA1</accession>
<feature type="transmembrane region" description="Helical" evidence="1">
    <location>
        <begin position="149"/>
        <end position="167"/>
    </location>
</feature>
<evidence type="ECO:0000256" key="1">
    <source>
        <dbReference type="SAM" id="Phobius"/>
    </source>
</evidence>
<dbReference type="RefSeq" id="WP_081202786.1">
    <property type="nucleotide sequence ID" value="NZ_FOCZ01000006.1"/>
</dbReference>
<dbReference type="EMBL" id="LVXG01000034">
    <property type="protein sequence ID" value="OQP44731.1"/>
    <property type="molecule type" value="Genomic_DNA"/>
</dbReference>
<reference evidence="3" key="1">
    <citation type="submission" date="2016-04" db="EMBL/GenBank/DDBJ databases">
        <authorList>
            <person name="Chen L."/>
            <person name="Zhuang W."/>
            <person name="Wang G."/>
        </authorList>
    </citation>
    <scope>NUCLEOTIDE SEQUENCE [LARGE SCALE GENOMIC DNA]</scope>
    <source>
        <strain evidence="3">17621</strain>
    </source>
</reference>
<name>A0A1V9EFA1_9BACT</name>
<sequence>MSRTRTLTPQQKDELRQSFTQGGFSAEAAILKLVAEGYEPEEAKALIVAEFKEYKTEVFNRVVNRNNSEEARKGLTILIMMISVIGPLFDITSPLWYIVAIAASGITGYFAFKTKPIAGVLGSIIMPIVFPFAYNFYFSGRTSFIRIEMLIPIFIAAVPAFIIYYIISKTVYAKVED</sequence>